<dbReference type="InterPro" id="IPR021816">
    <property type="entry name" value="DOCK_C/D_N"/>
</dbReference>
<feature type="domain" description="PH" evidence="5">
    <location>
        <begin position="195"/>
        <end position="300"/>
    </location>
</feature>
<dbReference type="OMA" id="RTAMSTM"/>
<feature type="domain" description="DOCKER" evidence="7">
    <location>
        <begin position="1756"/>
        <end position="2190"/>
    </location>
</feature>
<dbReference type="InterPro" id="IPR043162">
    <property type="entry name" value="DOCK_C_lobe_C"/>
</dbReference>
<feature type="domain" description="C2 DOCK-type" evidence="6">
    <location>
        <begin position="681"/>
        <end position="863"/>
    </location>
</feature>
<feature type="region of interest" description="Disordered" evidence="4">
    <location>
        <begin position="891"/>
        <end position="921"/>
    </location>
</feature>
<feature type="region of interest" description="Disordered" evidence="4">
    <location>
        <begin position="1"/>
        <end position="29"/>
    </location>
</feature>
<dbReference type="PROSITE" id="PS51651">
    <property type="entry name" value="DOCKER"/>
    <property type="match status" value="1"/>
</dbReference>
<dbReference type="CDD" id="cd11684">
    <property type="entry name" value="DHR2_DOCK"/>
    <property type="match status" value="1"/>
</dbReference>
<dbReference type="InterPro" id="IPR027007">
    <property type="entry name" value="C2_DOCK-type_domain"/>
</dbReference>
<dbReference type="InterPro" id="IPR001849">
    <property type="entry name" value="PH_domain"/>
</dbReference>
<evidence type="ECO:0000256" key="2">
    <source>
        <dbReference type="ARBA" id="ARBA00022658"/>
    </source>
</evidence>
<dbReference type="Pfam" id="PF20422">
    <property type="entry name" value="DHR-2_Lobe_B"/>
    <property type="match status" value="1"/>
</dbReference>
<dbReference type="InterPro" id="IPR016024">
    <property type="entry name" value="ARM-type_fold"/>
</dbReference>
<keyword evidence="2" id="KW-0344">Guanine-nucleotide releasing factor</keyword>
<dbReference type="EMBL" id="JH712067">
    <property type="protein sequence ID" value="EJD76728.1"/>
    <property type="molecule type" value="Genomic_DNA"/>
</dbReference>
<dbReference type="CTD" id="9943630"/>
<dbReference type="Pfam" id="PF14429">
    <property type="entry name" value="DOCK-C2"/>
    <property type="match status" value="1"/>
</dbReference>
<feature type="region of interest" description="Disordered" evidence="4">
    <location>
        <begin position="306"/>
        <end position="337"/>
    </location>
</feature>
<evidence type="ECO:0000256" key="4">
    <source>
        <dbReference type="SAM" id="MobiDB-lite"/>
    </source>
</evidence>
<evidence type="ECO:0000256" key="1">
    <source>
        <dbReference type="ARBA" id="ARBA00022553"/>
    </source>
</evidence>
<dbReference type="OrthoDB" id="47328at2759"/>
<dbReference type="PANTHER" id="PTHR23317">
    <property type="entry name" value="DEDICATOR OF CYTOKINESIS DOCK"/>
    <property type="match status" value="1"/>
</dbReference>
<dbReference type="Gene3D" id="2.30.29.30">
    <property type="entry name" value="Pleckstrin-homology domain (PH domain)/Phosphotyrosine-binding domain (PTB)"/>
    <property type="match status" value="1"/>
</dbReference>
<dbReference type="Gene3D" id="2.60.40.150">
    <property type="entry name" value="C2 domain"/>
    <property type="match status" value="1"/>
</dbReference>
<feature type="compositionally biased region" description="Low complexity" evidence="4">
    <location>
        <begin position="14"/>
        <end position="29"/>
    </location>
</feature>
<dbReference type="InterPro" id="IPR043161">
    <property type="entry name" value="DOCK_C_lobe_A"/>
</dbReference>
<dbReference type="Pfam" id="PF11878">
    <property type="entry name" value="DOCK_C-D_N"/>
    <property type="match status" value="1"/>
</dbReference>
<dbReference type="InParanoid" id="A0A1S0UMU6"/>
<dbReference type="PROSITE" id="PS51650">
    <property type="entry name" value="C2_DOCK"/>
    <property type="match status" value="1"/>
</dbReference>
<dbReference type="SMART" id="SM00233">
    <property type="entry name" value="PH"/>
    <property type="match status" value="1"/>
</dbReference>
<dbReference type="InterPro" id="IPR035892">
    <property type="entry name" value="C2_domain_sf"/>
</dbReference>
<dbReference type="PROSITE" id="PS50003">
    <property type="entry name" value="PH_DOMAIN"/>
    <property type="match status" value="1"/>
</dbReference>
<dbReference type="GeneID" id="9943630"/>
<dbReference type="InterPro" id="IPR011993">
    <property type="entry name" value="PH-like_dom_sf"/>
</dbReference>
<dbReference type="InterPro" id="IPR026791">
    <property type="entry name" value="DOCK"/>
</dbReference>
<dbReference type="InterPro" id="IPR046769">
    <property type="entry name" value="DOCKER_Lobe_A"/>
</dbReference>
<dbReference type="SUPFAM" id="SSF48371">
    <property type="entry name" value="ARM repeat"/>
    <property type="match status" value="1"/>
</dbReference>
<dbReference type="PANTHER" id="PTHR23317:SF26">
    <property type="entry name" value="ZIZIMIN, ISOFORM K"/>
    <property type="match status" value="1"/>
</dbReference>
<sequence length="2224" mass="248373">MKSNTPRYEDRRSMVSVSSTSSSGLVEVASQRSAGGQLRKFTVGIGKPGQAREAREAVRTAMSTMNPTRKRPLAEPLDYEKFLGENSSIIENLNQRELLLFPRDDFTEISVSPLERTVVPSLSLREITEAKWLLTQEALAFYIAPYRVVRFNYVQFGSDYYNSSDHDIDLEPLIYESDMVYDEQKEELECRYSSDIIREGFLFLVPETSLLDNFKSIKKRYCVLRKDEDGKVLLEMRKSQFASLTHPPMIVQQAALSTSKKGRNVLEVSGFGAERRSWVLAADSDSDLPRWLIEIDRALTNDCKDGMASTSTSIGHESSGAGTARTSDEQPSAASNDPSELFGTCFWAGRNAVSKALQPPVVKRRSVFALYPDLDRLSMPKSEAGCLLANVVANEVTRPPEDKAVVRFIVEFLNLNIVLPVSNTSVKQIEPFFVRMFLYDCRTGRRLSEEFRIDPNNDELTATLEIGGRGEGGKSLADKSTLEEDGVNTLSQRILGDKNVRKVIYSIAKPHRDIYLVVRVDRLLSVDTSGEMYMKTTNDLKGVAKLQKVIQQACSKATQDKMAFAWAARPVFQEMLGCGAKSPNEMQLYRCEGNRLSDADLQKILIDFGRVEKSGKLTQLPTATISMNIDFSPKAHELSMCINSSFMPVRPWNAASDSLVPACFEAQSFNDFVSEPYTNLFNLLYVYPLTLKYDGQKAFNKARNIVCTVRFISSTRKENMSQVIYNRFSSPTPFVHSMRCSVQYHEQNPVFTDEIKIQLPVSLDTGDHLLFSFSHVSVAGTASNKSQNENSDSPIGYAWLPLLKKDRLIIERDDQEFSLSVAIDLPSGYVNYQSLGFGKGHTGPEIRWVDNGKQLFRVRLRLVSSAFTTEKKLQAFFQSCQRLQRAGLAGDASSKTKWSSPPGSVSPVSNTPSSPPSLVVSHSCSPPIENRGISEEEKFWHYVVRKIEDLLEVEIDKIIPFLPVILNRLFRLLPCSSSDEMAVSTLGTLIGITDKIAAAGQNHLLRTFVIYYYQSAAVKSKSDPEDETVHSALCKHITSHINYIQTDNGSLALTFRQLWFLLVVAAKSMALWLLDVGLYKMPRENRFSRELLFRIEHLIDKVVLLIIAKHRDIPQECQLANSAVAYFLRYCLSFMNRGSVFSWIHRTVGSMDESCSRTMLDYKLEFLHIISSHEHWIPLCLPLMCDISGNIFRKNSTPSTESIFTNSNTSSLFTNLFSKFFSPPINNGSGNEYSCYSRCSEEFILSAPYCRHHFPVGLLYQELNASLREPRDYRRRVVALLRNLFAKHASDKRYMDTSAQSCIAILYSPLISLVLDNIAEFESAAKTDSQSLSPTGLTATGRSLSLPSHGVLSRMGCSSKSVSSHQSYVEKVSSLSSVPCIAGLMEKLDRGESRDLMLCTLYLLHFLPRKILAAMVSRYESSGSLNSFISLLRIALDFFRYYGRNYTMQRTSNKIRGTRRTLVILPHSSSSAGTGTNSTTVDSHTSISSGFGSLGTDSLSAKPCIETDVEDATPFSVLQESNLTQEIALIVLETVQVLAQHVSSAIKNSTSPEGTKSFYQLLRLLLSLLDDYWPEAVRHHALGALAVFVGLFRIQLFQSGPLDGLALLIELLLLQMNSRLPKIQSAAAALLHLILRNGYDCSSKTVRFPIANLNATKSPKISDVQRLGRPGSQTGVALARLLGRKVPLTSRSRFERGLEILEILVKPLSGTRPTYFERAVEELIQQLRGVLSATGALTKAVDDPIRLADLHVQLADSYRGSAALRSAWFETLAETHIRERWFSEAAVCEAHVIAIIGRELVINGYAKIDWDLLACINDTIAKEEIVNDTDSEIIQQAGFNLDTFTAKVEKLVQTLIMAERYEAVGPVCRLAIPIYEQQKNYRALVSIYAELQQAFTLADQMKVSGKRHLGTYFKILFYGPKHFGDQHSTEWVYREVGHTSLAEACERMTDACRCVLGHDRIQIITGREIDETKLEESIAYVQMMHVEPCMKGYDASSYEAHTNIRDFFYEVSVIDEKVAVGAPQVARQALKRIFITVEDSFPNTRRRARVVNQSETFLSPLELACDKLIFKSKQLRRILDAASATGEPTRRLDVKGLQLLLQGAVQPTVNVGPLAYAEAFTTPTQKILYGPSGTEKLADAFRCLVSVCAEALEANEAAIGDDQVEYHSMLKNAFAAMMERLNGYFGDIVSLDGDKADKISTSSPDEITSRNSVHILDSIGGISS</sequence>
<keyword evidence="1" id="KW-0597">Phosphoprotein</keyword>
<dbReference type="SUPFAM" id="SSF50729">
    <property type="entry name" value="PH domain-like"/>
    <property type="match status" value="1"/>
</dbReference>
<dbReference type="RefSeq" id="XP_020307508.1">
    <property type="nucleotide sequence ID" value="XM_020449052.1"/>
</dbReference>
<reference evidence="8" key="1">
    <citation type="submission" date="2012-04" db="EMBL/GenBank/DDBJ databases">
        <title>The Genome Sequence of Loa loa.</title>
        <authorList>
            <consortium name="The Broad Institute Genome Sequencing Platform"/>
            <consortium name="Broad Institute Genome Sequencing Center for Infectious Disease"/>
            <person name="Nutman T.B."/>
            <person name="Fink D.L."/>
            <person name="Russ C."/>
            <person name="Young S."/>
            <person name="Zeng Q."/>
            <person name="Gargeya S."/>
            <person name="Alvarado L."/>
            <person name="Berlin A."/>
            <person name="Chapman S.B."/>
            <person name="Chen Z."/>
            <person name="Freedman E."/>
            <person name="Gellesch M."/>
            <person name="Goldberg J."/>
            <person name="Griggs A."/>
            <person name="Gujja S."/>
            <person name="Heilman E.R."/>
            <person name="Heiman D."/>
            <person name="Howarth C."/>
            <person name="Mehta T."/>
            <person name="Neiman D."/>
            <person name="Pearson M."/>
            <person name="Roberts A."/>
            <person name="Saif S."/>
            <person name="Shea T."/>
            <person name="Shenoy N."/>
            <person name="Sisk P."/>
            <person name="Stolte C."/>
            <person name="Sykes S."/>
            <person name="White J."/>
            <person name="Yandava C."/>
            <person name="Haas B."/>
            <person name="Henn M.R."/>
            <person name="Nusbaum C."/>
            <person name="Birren B."/>
        </authorList>
    </citation>
    <scope>NUCLEOTIDE SEQUENCE [LARGE SCALE GENOMIC DNA]</scope>
</reference>
<dbReference type="InterPro" id="IPR046770">
    <property type="entry name" value="DOCKER_Lobe_B"/>
</dbReference>
<accession>A0A1S0UMU6</accession>
<dbReference type="InterPro" id="IPR027357">
    <property type="entry name" value="DOCKER_dom"/>
</dbReference>
<dbReference type="GO" id="GO:0005085">
    <property type="term" value="F:guanyl-nucleotide exchange factor activity"/>
    <property type="evidence" value="ECO:0007669"/>
    <property type="project" value="UniProtKB-KW"/>
</dbReference>
<evidence type="ECO:0000259" key="5">
    <source>
        <dbReference type="PROSITE" id="PS50003"/>
    </source>
</evidence>
<dbReference type="Pfam" id="PF06920">
    <property type="entry name" value="DHR-2_Lobe_A"/>
    <property type="match status" value="1"/>
</dbReference>
<dbReference type="KEGG" id="loa:LOAG_16400"/>
<evidence type="ECO:0000313" key="8">
    <source>
        <dbReference type="EMBL" id="EJD76728.1"/>
    </source>
</evidence>
<evidence type="ECO:0000259" key="7">
    <source>
        <dbReference type="PROSITE" id="PS51651"/>
    </source>
</evidence>
<evidence type="ECO:0000256" key="3">
    <source>
        <dbReference type="PROSITE-ProRule" id="PRU00983"/>
    </source>
</evidence>
<proteinExistence type="inferred from homology"/>
<protein>
    <submittedName>
        <fullName evidence="8">Uncharacterized protein</fullName>
    </submittedName>
</protein>
<dbReference type="Gene3D" id="1.25.40.410">
    <property type="match status" value="1"/>
</dbReference>
<organism evidence="8">
    <name type="scientific">Loa loa</name>
    <name type="common">Eye worm</name>
    <name type="synonym">Filaria loa</name>
    <dbReference type="NCBI Taxonomy" id="7209"/>
    <lineage>
        <taxon>Eukaryota</taxon>
        <taxon>Metazoa</taxon>
        <taxon>Ecdysozoa</taxon>
        <taxon>Nematoda</taxon>
        <taxon>Chromadorea</taxon>
        <taxon>Rhabditida</taxon>
        <taxon>Spirurina</taxon>
        <taxon>Spiruromorpha</taxon>
        <taxon>Filarioidea</taxon>
        <taxon>Onchocercidae</taxon>
        <taxon>Loa</taxon>
    </lineage>
</organism>
<name>A0A1S0UMU6_LOALO</name>
<dbReference type="FunCoup" id="A0A1S0UMU6">
    <property type="interactions" value="1869"/>
</dbReference>
<gene>
    <name evidence="8" type="ORF">LOAG_16400</name>
</gene>
<comment type="similarity">
    <text evidence="3">Belongs to the DOCK family.</text>
</comment>
<dbReference type="InterPro" id="IPR046773">
    <property type="entry name" value="DOCKER_Lobe_C"/>
</dbReference>
<dbReference type="GO" id="GO:0007264">
    <property type="term" value="P:small GTPase-mediated signal transduction"/>
    <property type="evidence" value="ECO:0007669"/>
    <property type="project" value="InterPro"/>
</dbReference>
<dbReference type="Gene3D" id="1.20.58.740">
    <property type="match status" value="1"/>
</dbReference>
<feature type="compositionally biased region" description="Low complexity" evidence="4">
    <location>
        <begin position="899"/>
        <end position="921"/>
    </location>
</feature>
<feature type="compositionally biased region" description="Polar residues" evidence="4">
    <location>
        <begin position="308"/>
        <end position="337"/>
    </location>
</feature>
<evidence type="ECO:0000259" key="6">
    <source>
        <dbReference type="PROSITE" id="PS51650"/>
    </source>
</evidence>
<dbReference type="Pfam" id="PF20421">
    <property type="entry name" value="DHR-2_Lobe_C"/>
    <property type="match status" value="1"/>
</dbReference>